<name>A0A0K8RH20_IXORI</name>
<keyword evidence="1" id="KW-0732">Signal</keyword>
<dbReference type="AlphaFoldDB" id="A0A0K8RH20"/>
<feature type="chain" id="PRO_5005518153" evidence="1">
    <location>
        <begin position="19"/>
        <end position="173"/>
    </location>
</feature>
<protein>
    <submittedName>
        <fullName evidence="2">Putative basic tail protein</fullName>
    </submittedName>
</protein>
<dbReference type="EMBL" id="GADI01003427">
    <property type="protein sequence ID" value="JAA70381.1"/>
    <property type="molecule type" value="mRNA"/>
</dbReference>
<accession>A0A0K8RH20</accession>
<proteinExistence type="evidence at transcript level"/>
<sequence length="173" mass="19488">MAKALFYLFFGLFGDVMCNYNDPRLCTSESYQAEGYAPSCRFKCLNGDVEEEVDYERGTFCFVNREDGTLHHLGHCDKGTCVPENRGPGGSLPHQWDAEYHGCNDVMTDKVVKNCTYVCKKERQSWELPLYFYGVYEGKCELDGETGICRSGVCHSGSQFPQIDNDALPTPSK</sequence>
<feature type="signal peptide" evidence="1">
    <location>
        <begin position="1"/>
        <end position="18"/>
    </location>
</feature>
<reference evidence="2" key="1">
    <citation type="submission" date="2012-12" db="EMBL/GenBank/DDBJ databases">
        <title>Identification and characterization of a phenylalanine ammonia-lyase gene family in Isatis indigotica Fort.</title>
        <authorList>
            <person name="Liu Q."/>
            <person name="Chen J."/>
            <person name="Zhou X."/>
            <person name="Di P."/>
            <person name="Xiao Y."/>
            <person name="Xuan H."/>
            <person name="Zhang L."/>
            <person name="Chen W."/>
        </authorList>
    </citation>
    <scope>NUCLEOTIDE SEQUENCE</scope>
    <source>
        <tissue evidence="2">Salivary gland</tissue>
    </source>
</reference>
<evidence type="ECO:0000313" key="2">
    <source>
        <dbReference type="EMBL" id="JAA70381.1"/>
    </source>
</evidence>
<organism evidence="2">
    <name type="scientific">Ixodes ricinus</name>
    <name type="common">Common tick</name>
    <name type="synonym">Acarus ricinus</name>
    <dbReference type="NCBI Taxonomy" id="34613"/>
    <lineage>
        <taxon>Eukaryota</taxon>
        <taxon>Metazoa</taxon>
        <taxon>Ecdysozoa</taxon>
        <taxon>Arthropoda</taxon>
        <taxon>Chelicerata</taxon>
        <taxon>Arachnida</taxon>
        <taxon>Acari</taxon>
        <taxon>Parasitiformes</taxon>
        <taxon>Ixodida</taxon>
        <taxon>Ixodoidea</taxon>
        <taxon>Ixodidae</taxon>
        <taxon>Ixodinae</taxon>
        <taxon>Ixodes</taxon>
    </lineage>
</organism>
<evidence type="ECO:0000256" key="1">
    <source>
        <dbReference type="SAM" id="SignalP"/>
    </source>
</evidence>